<dbReference type="InterPro" id="IPR037068">
    <property type="entry name" value="DNA_primase_core_N_sf"/>
</dbReference>
<dbReference type="InterPro" id="IPR027417">
    <property type="entry name" value="P-loop_NTPase"/>
</dbReference>
<evidence type="ECO:0000256" key="6">
    <source>
        <dbReference type="ARBA" id="ARBA00022723"/>
    </source>
</evidence>
<feature type="domain" description="Toprim" evidence="10">
    <location>
        <begin position="259"/>
        <end position="340"/>
    </location>
</feature>
<dbReference type="GO" id="GO:0003899">
    <property type="term" value="F:DNA-directed RNA polymerase activity"/>
    <property type="evidence" value="ECO:0007669"/>
    <property type="project" value="InterPro"/>
</dbReference>
<keyword evidence="8" id="KW-0862">Zinc</keyword>
<keyword evidence="5" id="KW-0235">DNA replication</keyword>
<dbReference type="PANTHER" id="PTHR30313:SF2">
    <property type="entry name" value="DNA PRIMASE"/>
    <property type="match status" value="1"/>
</dbReference>
<keyword evidence="3" id="KW-0808">Transferase</keyword>
<dbReference type="Pfam" id="PF13155">
    <property type="entry name" value="Toprim_2"/>
    <property type="match status" value="1"/>
</dbReference>
<sequence length="1185" mass="135916">MAYIKQSFIESLLERAHIDEVIGKYLDLKRSGANLKAKSPFTDDKTASLVVSPAKNIWKDFSSGKGGNMVNFIMEKEPCTYPEAIEKIASFYNEVVQYEAVEFSEKKKEQLEKKEVLRKTLIAVHELYKQEYKSIEVEHPAHQEVEIKRDYDQETIIDWGIGFAPENFLYNKLSASGKVFQGEELGLIIRQWDKYSNRVIYPIHDANGLLIGLAGRDVSAKPNAAKWINPNVDEHNILYNKSKVWFGLHKAKFSIRKKNEAFITEGYNDVIAWHRYGLENTVASCGTAITEQQINELKKLCSKIVFCMDPDESGMRAVLKQIPLFIKQGFRTEVIVLDYDPDDFVRNYHDVISLSGGLEEMFNTPSIRKDGFSLLVNEYIKKDYWKLEETLEVEKNILETLVSQDILNANKLKAKANQIKSDLIHSTSLLKEAELVSGKKSEQYKSELLTNSTLKANLDKQNHLAKNIQESVELKQQRKVVAIQREKYTSAFDSAEINRANGAKKLCAEIINVQEKALFEIYINWIQKESGISKKALNDWIKELRSENEVDEDYDIEYELPKNVTIPFKNLEKTIKHYGMFLANNQIYMALPEGRDGKVHFSSVSNFAIEVLQHMSDEKSPTKLIRIKNVHNKEIIFDTYSENLNSPQNFYNTMSGHGNFNFKGNNSDLGLLRAYLFDNMGNGRKIEVLGWQSDGNFWAWNNRIITENGQDIPLDENGVFILNDTHYYIASANKIYKFSSNKYNSQKRFKVIENSISFETYMAKVMKVHREHAISALLFGIASLFQDIAVDENGSFPILFFYGPGGSGKDELAYIIQSFTGTPQIPINLEGGASTLKAKIIELAQFKNGISQLSEYKRGDDKVDGTIKAIWDRVGYKRGSIESRIAIDTVDIESSVILTGNDYPNKEPIIIRLIWNEMTKTVFSQQEMKDFDELNDMTEKGLSGYSHKLLSYRKIYKENFSKGYRKWKGILQENFKDSKGRIISNLAVLATTFEIFRDNSDVIFPFDQNAMMEHFKNQIALQTAKINSASIMIRFWDCFIASLRGARDERLQANYIVSIEENTLYIQWTHTMDKIERKWWLQYHELPPSRTTFKDELKKSGVFINDHKVHSFDKGRNANRSSAISVNLLQLSENVKEDIVGSIMYQLNEGTLWDGNTGKKENEASSQIAIPLTNHSDDDDDFPFS</sequence>
<evidence type="ECO:0000256" key="1">
    <source>
        <dbReference type="ARBA" id="ARBA00022478"/>
    </source>
</evidence>
<evidence type="ECO:0000313" key="11">
    <source>
        <dbReference type="EMBL" id="ANB41073.1"/>
    </source>
</evidence>
<reference evidence="11 12" key="1">
    <citation type="submission" date="2016-01" db="EMBL/GenBank/DDBJ databases">
        <title>Molecular aspects and genomic diversity of bacteriophages-specific to fish pathogen Flavobacterium psychrophilum.</title>
        <authorList>
            <person name="Castillo D."/>
            <person name="Middelboe M."/>
        </authorList>
    </citation>
    <scope>NUCLEOTIDE SEQUENCE [LARGE SCALE GENOMIC DNA]</scope>
</reference>
<dbReference type="InterPro" id="IPR006171">
    <property type="entry name" value="TOPRIM_dom"/>
</dbReference>
<evidence type="ECO:0000256" key="5">
    <source>
        <dbReference type="ARBA" id="ARBA00022705"/>
    </source>
</evidence>
<dbReference type="InterPro" id="IPR050219">
    <property type="entry name" value="DnaG_primase"/>
</dbReference>
<dbReference type="SMART" id="SM00493">
    <property type="entry name" value="TOPRIM"/>
    <property type="match status" value="1"/>
</dbReference>
<keyword evidence="2" id="KW-0639">Primosome</keyword>
<evidence type="ECO:0000256" key="7">
    <source>
        <dbReference type="ARBA" id="ARBA00022771"/>
    </source>
</evidence>
<dbReference type="Pfam" id="PF01807">
    <property type="entry name" value="Zn_ribbon_DnaG"/>
    <property type="match status" value="1"/>
</dbReference>
<dbReference type="GO" id="GO:0006269">
    <property type="term" value="P:DNA replication, synthesis of primer"/>
    <property type="evidence" value="ECO:0007669"/>
    <property type="project" value="UniProtKB-KW"/>
</dbReference>
<evidence type="ECO:0000256" key="2">
    <source>
        <dbReference type="ARBA" id="ARBA00022515"/>
    </source>
</evidence>
<evidence type="ECO:0000256" key="3">
    <source>
        <dbReference type="ARBA" id="ARBA00022679"/>
    </source>
</evidence>
<evidence type="ECO:0000256" key="4">
    <source>
        <dbReference type="ARBA" id="ARBA00022695"/>
    </source>
</evidence>
<dbReference type="SMART" id="SM00400">
    <property type="entry name" value="ZnF_CHCC"/>
    <property type="match status" value="1"/>
</dbReference>
<dbReference type="PANTHER" id="PTHR30313">
    <property type="entry name" value="DNA PRIMASE"/>
    <property type="match status" value="1"/>
</dbReference>
<dbReference type="RefSeq" id="YP_009321865.1">
    <property type="nucleotide sequence ID" value="NC_031911.1"/>
</dbReference>
<keyword evidence="1" id="KW-0240">DNA-directed RNA polymerase</keyword>
<dbReference type="KEGG" id="vg:30307365"/>
<accession>A0A1B0WMR3</accession>
<dbReference type="SUPFAM" id="SSF56731">
    <property type="entry name" value="DNA primase core"/>
    <property type="match status" value="1"/>
</dbReference>
<keyword evidence="12" id="KW-1185">Reference proteome</keyword>
<evidence type="ECO:0000256" key="9">
    <source>
        <dbReference type="ARBA" id="ARBA00023163"/>
    </source>
</evidence>
<dbReference type="InterPro" id="IPR002694">
    <property type="entry name" value="Znf_CHC2"/>
</dbReference>
<dbReference type="OrthoDB" id="3667at10239"/>
<dbReference type="SUPFAM" id="SSF52540">
    <property type="entry name" value="P-loop containing nucleoside triphosphate hydrolases"/>
    <property type="match status" value="1"/>
</dbReference>
<dbReference type="SUPFAM" id="SSF57783">
    <property type="entry name" value="Zinc beta-ribbon"/>
    <property type="match status" value="1"/>
</dbReference>
<dbReference type="Gene3D" id="3.90.580.10">
    <property type="entry name" value="Zinc finger, CHC2-type domain"/>
    <property type="match status" value="1"/>
</dbReference>
<organism evidence="11 12">
    <name type="scientific">Flavobacterium phage 1H</name>
    <dbReference type="NCBI Taxonomy" id="1792272"/>
    <lineage>
        <taxon>Viruses</taxon>
        <taxon>Duplodnaviria</taxon>
        <taxon>Heunggongvirae</taxon>
        <taxon>Uroviricota</taxon>
        <taxon>Caudoviricetes</taxon>
        <taxon>Duneviridae</taxon>
        <taxon>Unahavirus</taxon>
        <taxon>Unahavirus uv1H</taxon>
    </lineage>
</organism>
<evidence type="ECO:0000256" key="8">
    <source>
        <dbReference type="ARBA" id="ARBA00022833"/>
    </source>
</evidence>
<keyword evidence="7" id="KW-0863">Zinc-finger</keyword>
<dbReference type="GO" id="GO:0003677">
    <property type="term" value="F:DNA binding"/>
    <property type="evidence" value="ECO:0007669"/>
    <property type="project" value="InterPro"/>
</dbReference>
<keyword evidence="4" id="KW-0548">Nucleotidyltransferase</keyword>
<evidence type="ECO:0000313" key="12">
    <source>
        <dbReference type="Proteomes" id="UP000207627"/>
    </source>
</evidence>
<dbReference type="InterPro" id="IPR034151">
    <property type="entry name" value="TOPRIM_DnaG_bac"/>
</dbReference>
<name>A0A1B0WMR3_9CAUD</name>
<evidence type="ECO:0000259" key="10">
    <source>
        <dbReference type="PROSITE" id="PS50880"/>
    </source>
</evidence>
<proteinExistence type="predicted"/>
<dbReference type="CDD" id="cd03364">
    <property type="entry name" value="TOPRIM_DnaG_primases"/>
    <property type="match status" value="1"/>
</dbReference>
<keyword evidence="6" id="KW-0479">Metal-binding</keyword>
<dbReference type="GO" id="GO:0000428">
    <property type="term" value="C:DNA-directed RNA polymerase complex"/>
    <property type="evidence" value="ECO:0007669"/>
    <property type="project" value="UniProtKB-KW"/>
</dbReference>
<dbReference type="PROSITE" id="PS50880">
    <property type="entry name" value="TOPRIM"/>
    <property type="match status" value="1"/>
</dbReference>
<dbReference type="EMBL" id="KU599889">
    <property type="protein sequence ID" value="ANB41073.1"/>
    <property type="molecule type" value="Genomic_DNA"/>
</dbReference>
<dbReference type="GO" id="GO:0008270">
    <property type="term" value="F:zinc ion binding"/>
    <property type="evidence" value="ECO:0007669"/>
    <property type="project" value="UniProtKB-KW"/>
</dbReference>
<dbReference type="GeneID" id="30307365"/>
<dbReference type="Proteomes" id="UP000207627">
    <property type="component" value="Segment"/>
</dbReference>
<dbReference type="InterPro" id="IPR013264">
    <property type="entry name" value="DNAG_N"/>
</dbReference>
<dbReference type="Gene3D" id="3.40.1360.10">
    <property type="match status" value="1"/>
</dbReference>
<dbReference type="Gene3D" id="3.90.980.10">
    <property type="entry name" value="DNA primase, catalytic core, N-terminal domain"/>
    <property type="match status" value="1"/>
</dbReference>
<dbReference type="Pfam" id="PF08275">
    <property type="entry name" value="DNAG_N"/>
    <property type="match status" value="1"/>
</dbReference>
<keyword evidence="9" id="KW-0804">Transcription</keyword>
<dbReference type="InterPro" id="IPR036977">
    <property type="entry name" value="DNA_primase_Znf_CHC2"/>
</dbReference>
<protein>
    <recommendedName>
        <fullName evidence="10">Toprim domain-containing protein</fullName>
    </recommendedName>
</protein>